<feature type="compositionally biased region" description="Basic and acidic residues" evidence="1">
    <location>
        <begin position="1"/>
        <end position="10"/>
    </location>
</feature>
<keyword evidence="3" id="KW-1185">Reference proteome</keyword>
<dbReference type="AlphaFoldDB" id="A0A183HA52"/>
<dbReference type="Proteomes" id="UP000267606">
    <property type="component" value="Unassembled WGS sequence"/>
</dbReference>
<protein>
    <submittedName>
        <fullName evidence="2 4">Uncharacterized protein</fullName>
    </submittedName>
</protein>
<evidence type="ECO:0000313" key="4">
    <source>
        <dbReference type="WBParaSite" id="OFLC_0000436301-mRNA-1"/>
    </source>
</evidence>
<feature type="region of interest" description="Disordered" evidence="1">
    <location>
        <begin position="1"/>
        <end position="24"/>
    </location>
</feature>
<dbReference type="EMBL" id="UZAJ01003277">
    <property type="protein sequence ID" value="VDO39755.1"/>
    <property type="molecule type" value="Genomic_DNA"/>
</dbReference>
<sequence length="304" mass="34988">MECERPENLKHAPRFLTSQRKDREISGEKKAEPYCMISAIFSIQITMGIFGGNWRLCVMKRLAECLGNLAIANRRGRENENTSNKKILRKRKAKSMGRGYFEDSFILNSPPNKRCRSSRVLQQVKLVPTFNFGENLNKFGFEDEDENSENDSENVKSKMLHSSRISLPLATETSKVDFIGNRSRKNKSKKVNESMDKPIKRIDGLHLNDFKKPLIMLKRTEILAQARFIDDEYDTSGRESEDSDGDQDFDFSGISESFNKTDSDSEIDSNFCSEKNRKIKRCVAFQKFQESGFSINFSCFTILE</sequence>
<name>A0A183HA52_9BILA</name>
<dbReference type="WBParaSite" id="OFLC_0000436301-mRNA-1">
    <property type="protein sequence ID" value="OFLC_0000436301-mRNA-1"/>
    <property type="gene ID" value="OFLC_0000436301"/>
</dbReference>
<evidence type="ECO:0000313" key="2">
    <source>
        <dbReference type="EMBL" id="VDO39755.1"/>
    </source>
</evidence>
<proteinExistence type="predicted"/>
<organism evidence="4">
    <name type="scientific">Onchocerca flexuosa</name>
    <dbReference type="NCBI Taxonomy" id="387005"/>
    <lineage>
        <taxon>Eukaryota</taxon>
        <taxon>Metazoa</taxon>
        <taxon>Ecdysozoa</taxon>
        <taxon>Nematoda</taxon>
        <taxon>Chromadorea</taxon>
        <taxon>Rhabditida</taxon>
        <taxon>Spirurina</taxon>
        <taxon>Spiruromorpha</taxon>
        <taxon>Filarioidea</taxon>
        <taxon>Onchocercidae</taxon>
        <taxon>Onchocerca</taxon>
    </lineage>
</organism>
<accession>A0A183HA52</accession>
<evidence type="ECO:0000256" key="1">
    <source>
        <dbReference type="SAM" id="MobiDB-lite"/>
    </source>
</evidence>
<dbReference type="STRING" id="387005.A0A183HA52"/>
<evidence type="ECO:0000313" key="3">
    <source>
        <dbReference type="Proteomes" id="UP000267606"/>
    </source>
</evidence>
<gene>
    <name evidence="2" type="ORF">OFLC_LOCUS4364</name>
</gene>
<reference evidence="4" key="1">
    <citation type="submission" date="2016-06" db="UniProtKB">
        <authorList>
            <consortium name="WormBaseParasite"/>
        </authorList>
    </citation>
    <scope>IDENTIFICATION</scope>
</reference>
<reference evidence="2 3" key="2">
    <citation type="submission" date="2018-11" db="EMBL/GenBank/DDBJ databases">
        <authorList>
            <consortium name="Pathogen Informatics"/>
        </authorList>
    </citation>
    <scope>NUCLEOTIDE SEQUENCE [LARGE SCALE GENOMIC DNA]</scope>
</reference>